<reference evidence="8 9" key="1">
    <citation type="submission" date="2018-11" db="EMBL/GenBank/DDBJ databases">
        <title>Genomic Encyclopedia of Type Strains, Phase IV (KMG-IV): sequencing the most valuable type-strain genomes for metagenomic binning, comparative biology and taxonomic classification.</title>
        <authorList>
            <person name="Goeker M."/>
        </authorList>
    </citation>
    <scope>NUCLEOTIDE SEQUENCE [LARGE SCALE GENOMIC DNA]</scope>
    <source>
        <strain evidence="8 9">DSM 29158</strain>
    </source>
</reference>
<dbReference type="PANTHER" id="PTHR33602:SF1">
    <property type="entry name" value="REGULATORY PROTEIN RECX FAMILY PROTEIN"/>
    <property type="match status" value="1"/>
</dbReference>
<sequence>MAKKITSIEVQKNNKERFNIYLDSEFAFGISMDTLVKHHLTKGQSLTTEYIRQIESTELYYTGYQRAIRYLSFKKRSAKELKTHLSEDQLTEEDINRLVQKLTDQGYIDDEDYITSFVRTALNTTQKGPQRVKKELLNKVGQNYVEEIDRVIRDYFTDDIIHERLNHLIQKEDKPLSIPKRKHEQKVLLKLIRKGYERHSIEEVLKHFQFDEKSDVIEDKMIRDLEKKYKKVKHLPLYERKQKYMAMLMMKQYDYDKIKEILEGDLSAFEADE</sequence>
<dbReference type="Pfam" id="PF21982">
    <property type="entry name" value="RecX_HTH1"/>
    <property type="match status" value="1"/>
</dbReference>
<evidence type="ECO:0000256" key="1">
    <source>
        <dbReference type="ARBA" id="ARBA00004496"/>
    </source>
</evidence>
<feature type="domain" description="RecX first three-helical" evidence="7">
    <location>
        <begin position="64"/>
        <end position="102"/>
    </location>
</feature>
<dbReference type="InterPro" id="IPR003783">
    <property type="entry name" value="Regulatory_RecX"/>
</dbReference>
<comment type="caution">
    <text evidence="8">The sequence shown here is derived from an EMBL/GenBank/DDBJ whole genome shotgun (WGS) entry which is preliminary data.</text>
</comment>
<accession>A0A3N5C6Q9</accession>
<feature type="domain" description="RecX third three-helical" evidence="6">
    <location>
        <begin position="225"/>
        <end position="262"/>
    </location>
</feature>
<gene>
    <name evidence="5" type="primary">recX</name>
    <name evidence="8" type="ORF">EDD62_1466</name>
</gene>
<comment type="function">
    <text evidence="5">Modulates RecA activity.</text>
</comment>
<evidence type="ECO:0000313" key="9">
    <source>
        <dbReference type="Proteomes" id="UP000277108"/>
    </source>
</evidence>
<dbReference type="Pfam" id="PF21981">
    <property type="entry name" value="RecX_HTH3"/>
    <property type="match status" value="1"/>
</dbReference>
<evidence type="ECO:0000259" key="6">
    <source>
        <dbReference type="Pfam" id="PF21981"/>
    </source>
</evidence>
<dbReference type="OrthoDB" id="5421057at2"/>
<keyword evidence="4 5" id="KW-0963">Cytoplasm</keyword>
<evidence type="ECO:0000256" key="2">
    <source>
        <dbReference type="ARBA" id="ARBA00009695"/>
    </source>
</evidence>
<comment type="subcellular location">
    <subcellularLocation>
        <location evidence="1 5">Cytoplasm</location>
    </subcellularLocation>
</comment>
<evidence type="ECO:0000259" key="7">
    <source>
        <dbReference type="Pfam" id="PF21982"/>
    </source>
</evidence>
<dbReference type="GO" id="GO:0006282">
    <property type="term" value="P:regulation of DNA repair"/>
    <property type="evidence" value="ECO:0007669"/>
    <property type="project" value="UniProtKB-UniRule"/>
</dbReference>
<dbReference type="InterPro" id="IPR053925">
    <property type="entry name" value="RecX_HTH_3rd"/>
</dbReference>
<dbReference type="InterPro" id="IPR036388">
    <property type="entry name" value="WH-like_DNA-bd_sf"/>
</dbReference>
<dbReference type="Proteomes" id="UP000277108">
    <property type="component" value="Unassembled WGS sequence"/>
</dbReference>
<dbReference type="InterPro" id="IPR053926">
    <property type="entry name" value="RecX_HTH_1st"/>
</dbReference>
<comment type="similarity">
    <text evidence="2 5">Belongs to the RecX family.</text>
</comment>
<name>A0A3N5C6Q9_9BACL</name>
<evidence type="ECO:0000256" key="4">
    <source>
        <dbReference type="ARBA" id="ARBA00022490"/>
    </source>
</evidence>
<evidence type="ECO:0000256" key="3">
    <source>
        <dbReference type="ARBA" id="ARBA00018111"/>
    </source>
</evidence>
<evidence type="ECO:0000313" key="8">
    <source>
        <dbReference type="EMBL" id="RPF55142.1"/>
    </source>
</evidence>
<dbReference type="AlphaFoldDB" id="A0A3N5C6Q9"/>
<dbReference type="RefSeq" id="WP_123808156.1">
    <property type="nucleotide sequence ID" value="NZ_RKRK01000004.1"/>
</dbReference>
<proteinExistence type="inferred from homology"/>
<dbReference type="EMBL" id="RKRK01000004">
    <property type="protein sequence ID" value="RPF55142.1"/>
    <property type="molecule type" value="Genomic_DNA"/>
</dbReference>
<dbReference type="Gene3D" id="1.10.10.10">
    <property type="entry name" value="Winged helix-like DNA-binding domain superfamily/Winged helix DNA-binding domain"/>
    <property type="match status" value="3"/>
</dbReference>
<dbReference type="PANTHER" id="PTHR33602">
    <property type="entry name" value="REGULATORY PROTEIN RECX FAMILY PROTEIN"/>
    <property type="match status" value="1"/>
</dbReference>
<protein>
    <recommendedName>
        <fullName evidence="3 5">Regulatory protein RecX</fullName>
    </recommendedName>
</protein>
<keyword evidence="9" id="KW-1185">Reference proteome</keyword>
<evidence type="ECO:0000256" key="5">
    <source>
        <dbReference type="HAMAP-Rule" id="MF_01114"/>
    </source>
</evidence>
<organism evidence="8 9">
    <name type="scientific">Abyssicoccus albus</name>
    <dbReference type="NCBI Taxonomy" id="1817405"/>
    <lineage>
        <taxon>Bacteria</taxon>
        <taxon>Bacillati</taxon>
        <taxon>Bacillota</taxon>
        <taxon>Bacilli</taxon>
        <taxon>Bacillales</taxon>
        <taxon>Abyssicoccaceae</taxon>
    </lineage>
</organism>
<dbReference type="HAMAP" id="MF_01114">
    <property type="entry name" value="RecX"/>
    <property type="match status" value="1"/>
</dbReference>
<dbReference type="GO" id="GO:0005737">
    <property type="term" value="C:cytoplasm"/>
    <property type="evidence" value="ECO:0007669"/>
    <property type="project" value="UniProtKB-SubCell"/>
</dbReference>